<dbReference type="RefSeq" id="WP_090248960.1">
    <property type="nucleotide sequence ID" value="NZ_FPAS01000003.1"/>
</dbReference>
<dbReference type="OrthoDB" id="9798439at2"/>
<reference evidence="1 2" key="1">
    <citation type="submission" date="2016-10" db="EMBL/GenBank/DDBJ databases">
        <authorList>
            <person name="de Groot N.N."/>
        </authorList>
    </citation>
    <scope>NUCLEOTIDE SEQUENCE [LARGE SCALE GENOMIC DNA]</scope>
    <source>
        <strain evidence="1 2">CGMCC 1.7005</strain>
    </source>
</reference>
<dbReference type="EMBL" id="FPAS01000003">
    <property type="protein sequence ID" value="SFT73000.1"/>
    <property type="molecule type" value="Genomic_DNA"/>
</dbReference>
<dbReference type="GO" id="GO:0004497">
    <property type="term" value="F:monooxygenase activity"/>
    <property type="evidence" value="ECO:0007669"/>
    <property type="project" value="UniProtKB-KW"/>
</dbReference>
<gene>
    <name evidence="1" type="ORF">SAMN05216474_1978</name>
</gene>
<accession>A0A1I7ADS9</accession>
<evidence type="ECO:0000313" key="2">
    <source>
        <dbReference type="Proteomes" id="UP000236454"/>
    </source>
</evidence>
<keyword evidence="1" id="KW-0503">Monooxygenase</keyword>
<dbReference type="SUPFAM" id="SSF54909">
    <property type="entry name" value="Dimeric alpha+beta barrel"/>
    <property type="match status" value="1"/>
</dbReference>
<dbReference type="STRING" id="477690.SAMN05216474_1978"/>
<dbReference type="InterPro" id="IPR011008">
    <property type="entry name" value="Dimeric_a/b-barrel"/>
</dbReference>
<dbReference type="PANTHER" id="PTHR37811">
    <property type="entry name" value="BLL5343 PROTEIN"/>
    <property type="match status" value="1"/>
</dbReference>
<proteinExistence type="predicted"/>
<organism evidence="1 2">
    <name type="scientific">Lishizhenia tianjinensis</name>
    <dbReference type="NCBI Taxonomy" id="477690"/>
    <lineage>
        <taxon>Bacteria</taxon>
        <taxon>Pseudomonadati</taxon>
        <taxon>Bacteroidota</taxon>
        <taxon>Flavobacteriia</taxon>
        <taxon>Flavobacteriales</taxon>
        <taxon>Crocinitomicaceae</taxon>
        <taxon>Lishizhenia</taxon>
    </lineage>
</organism>
<dbReference type="AlphaFoldDB" id="A0A1I7ADS9"/>
<dbReference type="Gene3D" id="3.30.70.100">
    <property type="match status" value="1"/>
</dbReference>
<evidence type="ECO:0000313" key="1">
    <source>
        <dbReference type="EMBL" id="SFT73000.1"/>
    </source>
</evidence>
<sequence length="104" mass="12030">MIAQTPKPPYYAVIFTSTRTDVVENYKEMNAAIEEAVKDAEGFLGVEDCRDGLGISVSYWKDLESIRKWKNNPLHTLAKEKGKKDWFATYKTRIAKVEMDYDFL</sequence>
<keyword evidence="1" id="KW-0560">Oxidoreductase</keyword>
<name>A0A1I7ADS9_9FLAO</name>
<dbReference type="Proteomes" id="UP000236454">
    <property type="component" value="Unassembled WGS sequence"/>
</dbReference>
<dbReference type="InterPro" id="IPR052936">
    <property type="entry name" value="Jasmonate_Hydroxylase-like"/>
</dbReference>
<keyword evidence="2" id="KW-1185">Reference proteome</keyword>
<protein>
    <submittedName>
        <fullName evidence="1">Heme-degrading monooxygenase HmoA</fullName>
    </submittedName>
</protein>
<dbReference type="PANTHER" id="PTHR37811:SF2">
    <property type="entry name" value="ABM DOMAIN-CONTAINING PROTEIN"/>
    <property type="match status" value="1"/>
</dbReference>